<dbReference type="InterPro" id="IPR007694">
    <property type="entry name" value="DNA_helicase_DnaB-like_C"/>
</dbReference>
<proteinExistence type="predicted"/>
<reference evidence="2" key="1">
    <citation type="submission" date="2020-05" db="EMBL/GenBank/DDBJ databases">
        <authorList>
            <person name="Chiriac C."/>
            <person name="Salcher M."/>
            <person name="Ghai R."/>
            <person name="Kavagutti S V."/>
        </authorList>
    </citation>
    <scope>NUCLEOTIDE SEQUENCE</scope>
</reference>
<dbReference type="GO" id="GO:0006260">
    <property type="term" value="P:DNA replication"/>
    <property type="evidence" value="ECO:0007669"/>
    <property type="project" value="InterPro"/>
</dbReference>
<dbReference type="PROSITE" id="PS51199">
    <property type="entry name" value="SF4_HELICASE"/>
    <property type="match status" value="1"/>
</dbReference>
<protein>
    <submittedName>
        <fullName evidence="2">DnaB Replicative DNA helicase</fullName>
    </submittedName>
</protein>
<gene>
    <name evidence="2" type="ORF">UFOVP361_61</name>
</gene>
<keyword evidence="2" id="KW-0378">Hydrolase</keyword>
<evidence type="ECO:0000313" key="2">
    <source>
        <dbReference type="EMBL" id="CAB5222261.1"/>
    </source>
</evidence>
<dbReference type="PANTHER" id="PTHR30153:SF2">
    <property type="entry name" value="REPLICATIVE DNA HELICASE"/>
    <property type="match status" value="1"/>
</dbReference>
<keyword evidence="2" id="KW-0547">Nucleotide-binding</keyword>
<dbReference type="GO" id="GO:0005524">
    <property type="term" value="F:ATP binding"/>
    <property type="evidence" value="ECO:0007669"/>
    <property type="project" value="InterPro"/>
</dbReference>
<dbReference type="InterPro" id="IPR027417">
    <property type="entry name" value="P-loop_NTPase"/>
</dbReference>
<dbReference type="Gene3D" id="3.40.50.300">
    <property type="entry name" value="P-loop containing nucleotide triphosphate hydrolases"/>
    <property type="match status" value="1"/>
</dbReference>
<organism evidence="2">
    <name type="scientific">uncultured Caudovirales phage</name>
    <dbReference type="NCBI Taxonomy" id="2100421"/>
    <lineage>
        <taxon>Viruses</taxon>
        <taxon>Duplodnaviria</taxon>
        <taxon>Heunggongvirae</taxon>
        <taxon>Uroviricota</taxon>
        <taxon>Caudoviricetes</taxon>
        <taxon>Peduoviridae</taxon>
        <taxon>Maltschvirus</taxon>
        <taxon>Maltschvirus maltsch</taxon>
    </lineage>
</organism>
<dbReference type="PANTHER" id="PTHR30153">
    <property type="entry name" value="REPLICATIVE DNA HELICASE DNAB"/>
    <property type="match status" value="1"/>
</dbReference>
<dbReference type="EMBL" id="LR798301">
    <property type="protein sequence ID" value="CAB5222261.1"/>
    <property type="molecule type" value="Genomic_DNA"/>
</dbReference>
<dbReference type="SUPFAM" id="SSF52540">
    <property type="entry name" value="P-loop containing nucleoside triphosphate hydrolases"/>
    <property type="match status" value="1"/>
</dbReference>
<dbReference type="Pfam" id="PF03796">
    <property type="entry name" value="DnaB_C"/>
    <property type="match status" value="1"/>
</dbReference>
<dbReference type="GO" id="GO:0003678">
    <property type="term" value="F:DNA helicase activity"/>
    <property type="evidence" value="ECO:0007669"/>
    <property type="project" value="InterPro"/>
</dbReference>
<keyword evidence="2" id="KW-0067">ATP-binding</keyword>
<keyword evidence="2" id="KW-0347">Helicase</keyword>
<accession>A0A6J7WW87</accession>
<name>A0A6J7WW87_9CAUD</name>
<feature type="domain" description="SF4 helicase" evidence="1">
    <location>
        <begin position="150"/>
        <end position="409"/>
    </location>
</feature>
<evidence type="ECO:0000259" key="1">
    <source>
        <dbReference type="PROSITE" id="PS51199"/>
    </source>
</evidence>
<sequence>MASAEHLLISKVINDNDISHVVEAGIRPHHFSSQWENVWMWLLDYWRTHASIPSIRALNQEFADLELADSNREQFSNLIDEVLNSYRHQKLVETISSAMPLLNSNSTTEAIKMLSDGLQTASAEVARLRDVDLIQSWEARIARYNLMRETPNAIRGIPTGFAGLDRITAGLRPQQLITFVGEAKKGKSLITLIIANAVHTHGKVPMFISFEMSIEEQAARYDAIVSHISHTKIIRGDLTKKEVEKIETTLRMRKNMHPFLMSEDSSSLTTVSAIAGKIQQHRPDMLIVDGVYLMDDEQGEPKGSPQALTNITRSLKRIAQRFDIPIIGTTQVLGWKLGNKKSRKITADSIGYTSSFSQDSDLVIGVESDPDIDNQAILRVVLARSAPMGEVKIKWDWENMDFSEVFEDESGDSDDWYY</sequence>